<dbReference type="Proteomes" id="UP000192266">
    <property type="component" value="Unassembled WGS sequence"/>
</dbReference>
<keyword evidence="1" id="KW-0472">Membrane</keyword>
<reference evidence="2 3" key="1">
    <citation type="submission" date="2017-04" db="EMBL/GenBank/DDBJ databases">
        <authorList>
            <person name="Afonso C.L."/>
            <person name="Miller P.J."/>
            <person name="Scott M.A."/>
            <person name="Spackman E."/>
            <person name="Goraichik I."/>
            <person name="Dimitrov K.M."/>
            <person name="Suarez D.L."/>
            <person name="Swayne D.E."/>
        </authorList>
    </citation>
    <scope>NUCLEOTIDE SEQUENCE [LARGE SCALE GENOMIC DNA]</scope>
    <source>
        <strain evidence="2 3">DSM 11622</strain>
    </source>
</reference>
<sequence>MIQTKKRASTLKYKVLLYPLYHYLPISSKGTTIMTLTKSVTRIALVTAFLLLIPLVAMQFTQEVVWTLSDFVFAGVMLFGTGLTYVLVASKATNNAYKLAVGVAVTAALLLVWGNLAVGFIGSEDNPANLLYGGVLAVGFIGAIVAQLRPLGMSNAMFAAALTQFAVPFVAMLIWRPEINLGVAWVLVLNTLFAGLWVASALLFRRASTTGSNPDRQLV</sequence>
<keyword evidence="3" id="KW-1185">Reference proteome</keyword>
<feature type="transmembrane region" description="Helical" evidence="1">
    <location>
        <begin position="66"/>
        <end position="87"/>
    </location>
</feature>
<name>A0A1W1UDE1_9BACT</name>
<gene>
    <name evidence="2" type="ORF">SAMN00120144_4367</name>
</gene>
<evidence type="ECO:0000313" key="2">
    <source>
        <dbReference type="EMBL" id="SMB79079.1"/>
    </source>
</evidence>
<feature type="transmembrane region" description="Helical" evidence="1">
    <location>
        <begin position="99"/>
        <end position="118"/>
    </location>
</feature>
<feature type="transmembrane region" description="Helical" evidence="1">
    <location>
        <begin position="130"/>
        <end position="148"/>
    </location>
</feature>
<evidence type="ECO:0000256" key="1">
    <source>
        <dbReference type="SAM" id="Phobius"/>
    </source>
</evidence>
<dbReference type="AlphaFoldDB" id="A0A1W1UDE1"/>
<feature type="transmembrane region" description="Helical" evidence="1">
    <location>
        <begin position="181"/>
        <end position="204"/>
    </location>
</feature>
<accession>A0A1W1UDE1</accession>
<dbReference type="EMBL" id="FWWW01000001">
    <property type="protein sequence ID" value="SMB79079.1"/>
    <property type="molecule type" value="Genomic_DNA"/>
</dbReference>
<feature type="transmembrane region" description="Helical" evidence="1">
    <location>
        <begin position="43"/>
        <end position="60"/>
    </location>
</feature>
<evidence type="ECO:0000313" key="3">
    <source>
        <dbReference type="Proteomes" id="UP000192266"/>
    </source>
</evidence>
<keyword evidence="1" id="KW-0812">Transmembrane</keyword>
<organism evidence="2 3">
    <name type="scientific">Hymenobacter roseosalivarius DSM 11622</name>
    <dbReference type="NCBI Taxonomy" id="645990"/>
    <lineage>
        <taxon>Bacteria</taxon>
        <taxon>Pseudomonadati</taxon>
        <taxon>Bacteroidota</taxon>
        <taxon>Cytophagia</taxon>
        <taxon>Cytophagales</taxon>
        <taxon>Hymenobacteraceae</taxon>
        <taxon>Hymenobacter</taxon>
    </lineage>
</organism>
<dbReference type="STRING" id="645990.SAMN00120144_4367"/>
<protein>
    <submittedName>
        <fullName evidence="2">Uncharacterized protein</fullName>
    </submittedName>
</protein>
<feature type="transmembrane region" description="Helical" evidence="1">
    <location>
        <begin position="155"/>
        <end position="175"/>
    </location>
</feature>
<keyword evidence="1" id="KW-1133">Transmembrane helix</keyword>
<proteinExistence type="predicted"/>